<feature type="chain" id="PRO_5003658419" description="DUF1254 domain-containing protein" evidence="1">
    <location>
        <begin position="23"/>
        <end position="467"/>
    </location>
</feature>
<evidence type="ECO:0000313" key="4">
    <source>
        <dbReference type="EMBL" id="AFK07905.1"/>
    </source>
</evidence>
<feature type="signal peptide" evidence="1">
    <location>
        <begin position="1"/>
        <end position="22"/>
    </location>
</feature>
<dbReference type="HOGENOM" id="CLU_027269_1_1_0"/>
<dbReference type="InterPro" id="IPR037050">
    <property type="entry name" value="DUF1254_sf"/>
</dbReference>
<organism evidence="4 5">
    <name type="scientific">Mesotoga prima MesG1.Ag.4.2</name>
    <dbReference type="NCBI Taxonomy" id="660470"/>
    <lineage>
        <taxon>Bacteria</taxon>
        <taxon>Thermotogati</taxon>
        <taxon>Thermotogota</taxon>
        <taxon>Thermotogae</taxon>
        <taxon>Kosmotogales</taxon>
        <taxon>Kosmotogaceae</taxon>
        <taxon>Mesotoga</taxon>
    </lineage>
</organism>
<name>I2F7K2_9BACT</name>
<dbReference type="eggNOG" id="COG5361">
    <property type="taxonomic scope" value="Bacteria"/>
</dbReference>
<keyword evidence="1" id="KW-0732">Signal</keyword>
<dbReference type="STRING" id="660470.Theba_2276"/>
<accession>I2F7K2</accession>
<dbReference type="RefSeq" id="WP_014731664.1">
    <property type="nucleotide sequence ID" value="NC_017934.1"/>
</dbReference>
<evidence type="ECO:0000259" key="2">
    <source>
        <dbReference type="Pfam" id="PF06742"/>
    </source>
</evidence>
<dbReference type="PANTHER" id="PTHR36509">
    <property type="entry name" value="BLL3101 PROTEIN"/>
    <property type="match status" value="1"/>
</dbReference>
<feature type="domain" description="DUF1214" evidence="2">
    <location>
        <begin position="337"/>
        <end position="446"/>
    </location>
</feature>
<dbReference type="SUPFAM" id="SSF160935">
    <property type="entry name" value="VPA0735-like"/>
    <property type="match status" value="1"/>
</dbReference>
<gene>
    <name evidence="4" type="ORF">Theba_2276</name>
</gene>
<dbReference type="EMBL" id="CP003532">
    <property type="protein sequence ID" value="AFK07905.1"/>
    <property type="molecule type" value="Genomic_DNA"/>
</dbReference>
<evidence type="ECO:0000313" key="5">
    <source>
        <dbReference type="Proteomes" id="UP000002881"/>
    </source>
</evidence>
<dbReference type="Gene3D" id="2.60.40.1610">
    <property type="entry name" value="Domain of unknown function DUF1254"/>
    <property type="match status" value="1"/>
</dbReference>
<dbReference type="GeneID" id="87108001"/>
<evidence type="ECO:0000256" key="1">
    <source>
        <dbReference type="SAM" id="SignalP"/>
    </source>
</evidence>
<evidence type="ECO:0008006" key="6">
    <source>
        <dbReference type="Google" id="ProtNLM"/>
    </source>
</evidence>
<dbReference type="Pfam" id="PF06742">
    <property type="entry name" value="DUF1214"/>
    <property type="match status" value="1"/>
</dbReference>
<evidence type="ECO:0000259" key="3">
    <source>
        <dbReference type="Pfam" id="PF06863"/>
    </source>
</evidence>
<dbReference type="InterPro" id="IPR037049">
    <property type="entry name" value="DUF1214_C_sf"/>
</dbReference>
<dbReference type="InterPro" id="IPR010621">
    <property type="entry name" value="DUF1214"/>
</dbReference>
<dbReference type="PANTHER" id="PTHR36509:SF2">
    <property type="entry name" value="BLL3101 PROTEIN"/>
    <property type="match status" value="1"/>
</dbReference>
<sequence precursor="true">MASKKLLILCVLFITFLSTVYSSQHDLTTDPYEASLVAKDAYIFAYPMLENYRTMYGEAVDSGVFNTFNHVKTIFGPQSRTVVRPNNDTIYSTAWLDLRAEPIVISLPAVSDRYFSLQLVDMYTHNFAYAGSRTTGTGAVTVMVAGPYWDGEIPSGIDNAFYSEGNYVYCVVRAAVNSERPGDLQTILQMQQKYSLQPLSTYCGEPEPSPLEAEDFPLFDQTVADSVGFIGYFNFLLGQLKIHPSEEALIERYSEIGVGPDFVFNPADLTEPVNEAIESAIAQARQEIYHPGTAIGSITNGWSLPGRIFGNRERMQGNYFIRATAAHMGLYGNDLEEAYYPSSFFDSDGEPLDASKYNYMITFSQDQLPPVDERGFWSITMYDADQFMVENPLDRYSIGDRSELVYGDDGSLVIYLQHKSPGESKESNWLPAPDGKFTTTLRIYIPLPEGLDPLYCPPAVRKAGAVE</sequence>
<feature type="domain" description="DUF1254" evidence="3">
    <location>
        <begin position="65"/>
        <end position="198"/>
    </location>
</feature>
<dbReference type="KEGG" id="mpg:Theba_2276"/>
<dbReference type="Gene3D" id="2.60.120.600">
    <property type="entry name" value="Domain of unknown function DUF1214, C-terminal domain"/>
    <property type="match status" value="1"/>
</dbReference>
<dbReference type="Pfam" id="PF06863">
    <property type="entry name" value="DUF1254"/>
    <property type="match status" value="1"/>
</dbReference>
<keyword evidence="5" id="KW-1185">Reference proteome</keyword>
<dbReference type="AlphaFoldDB" id="I2F7K2"/>
<protein>
    <recommendedName>
        <fullName evidence="6">DUF1254 domain-containing protein</fullName>
    </recommendedName>
</protein>
<dbReference type="Proteomes" id="UP000002881">
    <property type="component" value="Chromosome"/>
</dbReference>
<reference evidence="4 5" key="1">
    <citation type="journal article" date="2012" name="Genome Biol. Evol.">
        <title>Genome Sequence of the Mesophilic Thermotogales Bacterium Mesotoga prima MesG1.Ag.4.2 Reveals the Largest Thermotogales Genome To Date.</title>
        <authorList>
            <person name="Zhaxybayeva O."/>
            <person name="Swithers K.S."/>
            <person name="Foght J."/>
            <person name="Green A.G."/>
            <person name="Bruce D."/>
            <person name="Detter C."/>
            <person name="Han S."/>
            <person name="Teshima H."/>
            <person name="Han J."/>
            <person name="Woyke T."/>
            <person name="Pitluck S."/>
            <person name="Nolan M."/>
            <person name="Ivanova N."/>
            <person name="Pati A."/>
            <person name="Land M.L."/>
            <person name="Dlutek M."/>
            <person name="Doolittle W.F."/>
            <person name="Noll K.M."/>
            <person name="Nesbo C.L."/>
        </authorList>
    </citation>
    <scope>NUCLEOTIDE SEQUENCE [LARGE SCALE GENOMIC DNA]</scope>
    <source>
        <strain evidence="5">mesG1.Ag.4.2</strain>
    </source>
</reference>
<proteinExistence type="predicted"/>
<dbReference type="InterPro" id="IPR010679">
    <property type="entry name" value="DUF1254"/>
</dbReference>